<feature type="transmembrane region" description="Helical" evidence="5">
    <location>
        <begin position="12"/>
        <end position="42"/>
    </location>
</feature>
<evidence type="ECO:0000259" key="6">
    <source>
        <dbReference type="Pfam" id="PF04932"/>
    </source>
</evidence>
<dbReference type="PANTHER" id="PTHR37422:SF17">
    <property type="entry name" value="O-ANTIGEN LIGASE"/>
    <property type="match status" value="1"/>
</dbReference>
<dbReference type="EMBL" id="JTDW01000002">
    <property type="protein sequence ID" value="KJD36765.1"/>
    <property type="molecule type" value="Genomic_DNA"/>
</dbReference>
<dbReference type="PATRIC" id="fig|1435349.4.peg.1457"/>
<dbReference type="PANTHER" id="PTHR37422">
    <property type="entry name" value="TEICHURONIC ACID BIOSYNTHESIS PROTEIN TUAE"/>
    <property type="match status" value="1"/>
</dbReference>
<dbReference type="InterPro" id="IPR051533">
    <property type="entry name" value="WaaL-like"/>
</dbReference>
<sequence length="419" mass="49129">MKNLEEKSNKAYSVFLVLILSTLMFREFNTILILFFAFFNILFRKHFNITKKTLVFTLLIALPFLLDLFFFWNNDSFLAAIKTTEKRVTLLLFPLMVVGYYKKIDFISLLKKVTTLTSIILVVLFIRYVIVYNETFSKYLKGIDLWELGYSFCNSFGNHAPAFNMQISFIALSSFYLFFKLKKKIFGFIFLFLFVAVLYINTRIAIVNTILCSVFILVYELINKSRNRKLLVRSVLILSSVIFILVFLFVTIFPRLVKKFTTDSFSNMDKIGKIDELERPETKHGSLVLRLSIWKGSLELAREKIWFGYGASDGKRELINYFEKTNQKHLAKWKFPVHNQYLDFLLKFGIFGLVSVFIYIGFIGYLGFKLENSLVISFFIVFFISNLTDDFLIRYDGIVFSSLWISIFANQFKYKVING</sequence>
<gene>
    <name evidence="7" type="ORF">PW52_03770</name>
</gene>
<dbReference type="GO" id="GO:0016020">
    <property type="term" value="C:membrane"/>
    <property type="evidence" value="ECO:0007669"/>
    <property type="project" value="UniProtKB-SubCell"/>
</dbReference>
<feature type="domain" description="O-antigen ligase-related" evidence="6">
    <location>
        <begin position="188"/>
        <end position="356"/>
    </location>
</feature>
<proteinExistence type="predicted"/>
<feature type="transmembrane region" description="Helical" evidence="5">
    <location>
        <begin position="374"/>
        <end position="393"/>
    </location>
</feature>
<organism evidence="7 8">
    <name type="scientific">Neotamlana sedimentorum</name>
    <dbReference type="NCBI Taxonomy" id="1435349"/>
    <lineage>
        <taxon>Bacteria</taxon>
        <taxon>Pseudomonadati</taxon>
        <taxon>Bacteroidota</taxon>
        <taxon>Flavobacteriia</taxon>
        <taxon>Flavobacteriales</taxon>
        <taxon>Flavobacteriaceae</taxon>
        <taxon>Neotamlana</taxon>
    </lineage>
</organism>
<dbReference type="Pfam" id="PF04932">
    <property type="entry name" value="Wzy_C"/>
    <property type="match status" value="1"/>
</dbReference>
<keyword evidence="2 5" id="KW-0812">Transmembrane</keyword>
<keyword evidence="4 5" id="KW-0472">Membrane</keyword>
<comment type="caution">
    <text evidence="7">The sequence shown here is derived from an EMBL/GenBank/DDBJ whole genome shotgun (WGS) entry which is preliminary data.</text>
</comment>
<dbReference type="InterPro" id="IPR007016">
    <property type="entry name" value="O-antigen_ligase-rel_domated"/>
</dbReference>
<dbReference type="STRING" id="1435349.PW52_03770"/>
<feature type="transmembrane region" description="Helical" evidence="5">
    <location>
        <begin position="160"/>
        <end position="179"/>
    </location>
</feature>
<feature type="transmembrane region" description="Helical" evidence="5">
    <location>
        <begin position="344"/>
        <end position="368"/>
    </location>
</feature>
<keyword evidence="3 5" id="KW-1133">Transmembrane helix</keyword>
<evidence type="ECO:0000256" key="4">
    <source>
        <dbReference type="ARBA" id="ARBA00023136"/>
    </source>
</evidence>
<protein>
    <recommendedName>
        <fullName evidence="6">O-antigen ligase-related domain-containing protein</fullName>
    </recommendedName>
</protein>
<dbReference type="AlphaFoldDB" id="A0A0D7WC82"/>
<evidence type="ECO:0000256" key="5">
    <source>
        <dbReference type="SAM" id="Phobius"/>
    </source>
</evidence>
<dbReference type="Proteomes" id="UP000032578">
    <property type="component" value="Unassembled WGS sequence"/>
</dbReference>
<accession>A0A0D7WC82</accession>
<feature type="transmembrane region" description="Helical" evidence="5">
    <location>
        <begin position="54"/>
        <end position="72"/>
    </location>
</feature>
<reference evidence="7 8" key="1">
    <citation type="submission" date="2014-11" db="EMBL/GenBank/DDBJ databases">
        <title>Tamlana sedimentorum sp. nov., isolated from shallow sand sediments of the Sea of Japan.</title>
        <authorList>
            <person name="Romanenko L.A."/>
        </authorList>
    </citation>
    <scope>NUCLEOTIDE SEQUENCE [LARGE SCALE GENOMIC DNA]</scope>
    <source>
        <strain evidence="7 8">JCM 19808</strain>
    </source>
</reference>
<name>A0A0D7WC82_9FLAO</name>
<dbReference type="RefSeq" id="WP_044631579.1">
    <property type="nucleotide sequence ID" value="NZ_JTDW01000002.1"/>
</dbReference>
<keyword evidence="8" id="KW-1185">Reference proteome</keyword>
<feature type="transmembrane region" description="Helical" evidence="5">
    <location>
        <begin position="113"/>
        <end position="130"/>
    </location>
</feature>
<evidence type="ECO:0000256" key="2">
    <source>
        <dbReference type="ARBA" id="ARBA00022692"/>
    </source>
</evidence>
<evidence type="ECO:0000256" key="1">
    <source>
        <dbReference type="ARBA" id="ARBA00004141"/>
    </source>
</evidence>
<evidence type="ECO:0000313" key="7">
    <source>
        <dbReference type="EMBL" id="KJD36765.1"/>
    </source>
</evidence>
<evidence type="ECO:0000313" key="8">
    <source>
        <dbReference type="Proteomes" id="UP000032578"/>
    </source>
</evidence>
<evidence type="ECO:0000256" key="3">
    <source>
        <dbReference type="ARBA" id="ARBA00022989"/>
    </source>
</evidence>
<dbReference type="OrthoDB" id="1143110at2"/>
<feature type="transmembrane region" description="Helical" evidence="5">
    <location>
        <begin position="231"/>
        <end position="253"/>
    </location>
</feature>
<comment type="subcellular location">
    <subcellularLocation>
        <location evidence="1">Membrane</location>
        <topology evidence="1">Multi-pass membrane protein</topology>
    </subcellularLocation>
</comment>
<feature type="transmembrane region" description="Helical" evidence="5">
    <location>
        <begin position="186"/>
        <end position="219"/>
    </location>
</feature>